<keyword evidence="6" id="KW-0285">Flavoprotein</keyword>
<dbReference type="InterPro" id="IPR036010">
    <property type="entry name" value="2Fe-2S_ferredoxin-like_sf"/>
</dbReference>
<dbReference type="PANTHER" id="PTHR11908">
    <property type="entry name" value="XANTHINE DEHYDROGENASE"/>
    <property type="match status" value="1"/>
</dbReference>
<dbReference type="SUPFAM" id="SSF54665">
    <property type="entry name" value="CO dehydrogenase molybdoprotein N-domain-like"/>
    <property type="match status" value="1"/>
</dbReference>
<dbReference type="SUPFAM" id="SSF47741">
    <property type="entry name" value="CO dehydrogenase ISP C-domain like"/>
    <property type="match status" value="1"/>
</dbReference>
<dbReference type="InterPro" id="IPR005107">
    <property type="entry name" value="CO_DH_flav_C"/>
</dbReference>
<dbReference type="GO" id="GO:0051537">
    <property type="term" value="F:2 iron, 2 sulfur cluster binding"/>
    <property type="evidence" value="ECO:0007669"/>
    <property type="project" value="UniProtKB-KW"/>
</dbReference>
<dbReference type="SUPFAM" id="SSF54292">
    <property type="entry name" value="2Fe-2S ferredoxin-like"/>
    <property type="match status" value="1"/>
</dbReference>
<evidence type="ECO:0000256" key="2">
    <source>
        <dbReference type="ARBA" id="ARBA00004275"/>
    </source>
</evidence>
<dbReference type="InterPro" id="IPR006058">
    <property type="entry name" value="2Fe2S_fd_BS"/>
</dbReference>
<comment type="cofactor">
    <cofactor evidence="18">
        <name>Mo-molybdopterin</name>
        <dbReference type="ChEBI" id="CHEBI:71302"/>
    </cofactor>
    <text evidence="18">Binds 1 Mo-molybdopterin (Mo-MPT) cofactor per subunit.</text>
</comment>
<dbReference type="InterPro" id="IPR036856">
    <property type="entry name" value="Ald_Oxase/Xan_DH_a/b_sf"/>
</dbReference>
<dbReference type="SMART" id="SM01008">
    <property type="entry name" value="Ald_Xan_dh_C"/>
    <property type="match status" value="1"/>
</dbReference>
<reference evidence="20 21" key="1">
    <citation type="submission" date="2020-11" db="EMBL/GenBank/DDBJ databases">
        <authorList>
            <person name="Wallbank WR R."/>
            <person name="Pardo Diaz C."/>
            <person name="Kozak K."/>
            <person name="Martin S."/>
            <person name="Jiggins C."/>
            <person name="Moest M."/>
            <person name="Warren A I."/>
            <person name="Generalovic N T."/>
            <person name="Byers J.R.P. K."/>
            <person name="Montejo-Kovacevich G."/>
            <person name="Yen C E."/>
        </authorList>
    </citation>
    <scope>NUCLEOTIDE SEQUENCE [LARGE SCALE GENOMIC DNA]</scope>
</reference>
<dbReference type="SMART" id="SM01092">
    <property type="entry name" value="CO_deh_flav_C"/>
    <property type="match status" value="1"/>
</dbReference>
<keyword evidence="8 18" id="KW-0479">Metal-binding</keyword>
<proteinExistence type="inferred from homology"/>
<evidence type="ECO:0000256" key="5">
    <source>
        <dbReference type="ARBA" id="ARBA00022505"/>
    </source>
</evidence>
<keyword evidence="7 18" id="KW-0001">2Fe-2S</keyword>
<evidence type="ECO:0000256" key="16">
    <source>
        <dbReference type="PIRSR" id="PIRSR000127-1"/>
    </source>
</evidence>
<dbReference type="InterPro" id="IPR036884">
    <property type="entry name" value="2Fe-2S-bd_dom_sf"/>
</dbReference>
<dbReference type="InterPro" id="IPR036318">
    <property type="entry name" value="FAD-bd_PCMH-like_sf"/>
</dbReference>
<dbReference type="Pfam" id="PF20256">
    <property type="entry name" value="MoCoBD_2"/>
    <property type="match status" value="1"/>
</dbReference>
<feature type="active site" description="Proton acceptor" evidence="16">
    <location>
        <position position="1202"/>
    </location>
</feature>
<evidence type="ECO:0000256" key="17">
    <source>
        <dbReference type="PIRSR" id="PIRSR000127-2"/>
    </source>
</evidence>
<dbReference type="OMA" id="CRSEYEC"/>
<evidence type="ECO:0000256" key="14">
    <source>
        <dbReference type="ARBA" id="ARBA00023140"/>
    </source>
</evidence>
<evidence type="ECO:0000256" key="7">
    <source>
        <dbReference type="ARBA" id="ARBA00022714"/>
    </source>
</evidence>
<dbReference type="InterPro" id="IPR000674">
    <property type="entry name" value="Ald_Oxase/Xan_DH_a/b"/>
</dbReference>
<keyword evidence="5 18" id="KW-0500">Molybdenum</keyword>
<evidence type="ECO:0000256" key="11">
    <source>
        <dbReference type="ARBA" id="ARBA00023004"/>
    </source>
</evidence>
<feature type="binding site" evidence="18">
    <location>
        <position position="150"/>
    </location>
    <ligand>
        <name>[2Fe-2S] cluster</name>
        <dbReference type="ChEBI" id="CHEBI:190135"/>
        <label>2</label>
    </ligand>
</feature>
<dbReference type="FunFam" id="3.30.365.10:FF:000019">
    <property type="entry name" value="indole-3-acetaldehyde oxidase"/>
    <property type="match status" value="1"/>
</dbReference>
<dbReference type="Gene3D" id="3.30.365.10">
    <property type="entry name" value="Aldehyde oxidase/xanthine dehydrogenase, molybdopterin binding domain"/>
    <property type="match status" value="4"/>
</dbReference>
<dbReference type="InterPro" id="IPR016166">
    <property type="entry name" value="FAD-bd_PCMH"/>
</dbReference>
<feature type="binding site" evidence="18">
    <location>
        <position position="148"/>
    </location>
    <ligand>
        <name>[2Fe-2S] cluster</name>
        <dbReference type="ChEBI" id="CHEBI:190135"/>
        <label>2</label>
    </ligand>
</feature>
<dbReference type="InterPro" id="IPR016208">
    <property type="entry name" value="Ald_Oxase/xanthine_DH-like"/>
</dbReference>
<organism evidence="20 21">
    <name type="scientific">Hermetia illucens</name>
    <name type="common">Black soldier fly</name>
    <dbReference type="NCBI Taxonomy" id="343691"/>
    <lineage>
        <taxon>Eukaryota</taxon>
        <taxon>Metazoa</taxon>
        <taxon>Ecdysozoa</taxon>
        <taxon>Arthropoda</taxon>
        <taxon>Hexapoda</taxon>
        <taxon>Insecta</taxon>
        <taxon>Pterygota</taxon>
        <taxon>Neoptera</taxon>
        <taxon>Endopterygota</taxon>
        <taxon>Diptera</taxon>
        <taxon>Brachycera</taxon>
        <taxon>Stratiomyomorpha</taxon>
        <taxon>Stratiomyidae</taxon>
        <taxon>Hermetiinae</taxon>
        <taxon>Hermetia</taxon>
    </lineage>
</organism>
<dbReference type="PIRSF" id="PIRSF000127">
    <property type="entry name" value="Xanthine_DH"/>
    <property type="match status" value="1"/>
</dbReference>
<evidence type="ECO:0000256" key="1">
    <source>
        <dbReference type="ARBA" id="ARBA00001974"/>
    </source>
</evidence>
<name>A0A7R8UEJ3_HERIL</name>
<keyword evidence="21" id="KW-1185">Reference proteome</keyword>
<dbReference type="InParanoid" id="A0A7R8UEJ3"/>
<feature type="binding site" evidence="18">
    <location>
        <position position="878"/>
    </location>
    <ligand>
        <name>Mo-molybdopterin</name>
        <dbReference type="ChEBI" id="CHEBI:71302"/>
    </ligand>
    <ligandPart>
        <name>Mo</name>
        <dbReference type="ChEBI" id="CHEBI:28685"/>
    </ligandPart>
</feature>
<dbReference type="InterPro" id="IPR037165">
    <property type="entry name" value="AldOxase/xan_DH_Mopterin-bd_sf"/>
</dbReference>
<dbReference type="FunFam" id="3.30.365.10:FF:000009">
    <property type="entry name" value="Aldehyde oxidase"/>
    <property type="match status" value="1"/>
</dbReference>
<evidence type="ECO:0000256" key="9">
    <source>
        <dbReference type="ARBA" id="ARBA00022827"/>
    </source>
</evidence>
<comment type="cofactor">
    <cofactor evidence="1 17">
        <name>FAD</name>
        <dbReference type="ChEBI" id="CHEBI:57692"/>
    </cofactor>
</comment>
<comment type="similarity">
    <text evidence="3">Belongs to the xanthine dehydrogenase family.</text>
</comment>
<dbReference type="GO" id="GO:0005777">
    <property type="term" value="C:peroxisome"/>
    <property type="evidence" value="ECO:0007669"/>
    <property type="project" value="UniProtKB-SubCell"/>
</dbReference>
<dbReference type="Pfam" id="PF01315">
    <property type="entry name" value="Ald_Xan_dh_C"/>
    <property type="match status" value="1"/>
</dbReference>
<evidence type="ECO:0000256" key="4">
    <source>
        <dbReference type="ARBA" id="ARBA00011738"/>
    </source>
</evidence>
<dbReference type="PROSITE" id="PS00197">
    <property type="entry name" value="2FE2S_FER_1"/>
    <property type="match status" value="1"/>
</dbReference>
<feature type="binding site" evidence="18">
    <location>
        <position position="42"/>
    </location>
    <ligand>
        <name>[2Fe-2S] cluster</name>
        <dbReference type="ChEBI" id="CHEBI:190135"/>
        <label>1</label>
    </ligand>
</feature>
<comment type="subunit">
    <text evidence="4">Homodimer.</text>
</comment>
<evidence type="ECO:0000256" key="15">
    <source>
        <dbReference type="ARBA" id="ARBA00034078"/>
    </source>
</evidence>
<dbReference type="FunFam" id="3.10.20.30:FF:000012">
    <property type="entry name" value="Xanthine dehydrogenase/oxidase"/>
    <property type="match status" value="1"/>
</dbReference>
<keyword evidence="13" id="KW-0520">NAD</keyword>
<dbReference type="Gene3D" id="1.10.150.120">
    <property type="entry name" value="[2Fe-2S]-binding domain"/>
    <property type="match status" value="1"/>
</dbReference>
<sequence>MAVNFKINGKPYKVLLQNHPPDITLNTFIRQHANLPATKFMCLEGGCGVCICAVKGRHPDTNEHKVWATNSCLTLLNVCDGWEIITSEGIGNKKDGYHPIQTRLADLNGTQCGYCSPGMVMNMYALLESKGGQISMEEIENSFGGNICRCTGYRPILDAMKSFGINSDYEFIDKCKDIEDLDKTCPKTGTKCSGTCRARKMHVVFEDDREWIQPHSIDDIIQTLGNIGSKKYMLVAGNTAHGVYRRSRDVQIFIDINKIPDLHAHSIGEKEIELGGNLSLSETMDVLRKATSTPGFEFCDKVVHHIDLVANVPVRNMGTLAGNLSIKHQHKEFPSDIFILLETLNAKFTIMGLDGKTTTSSVLNYLQMDMSKKILTKIIIEAKPVDQYLFNSYKIMPRAQNAHAFVNAGFLLEMANDTVKSARICFGGINPDFIHAYQTEKFLVGKNLFSNETIQGVMTELEAEINPDWVLPDASPEYRRKLACGLFYKFILGVAPQDIVKEQNRSGGDILRRSLSSGTQIYDTRKDMYPVTKPIRKIEAIAQCSGEAFYMNDLPPLPGEVWAAFVHATQANSRIAKIDASPALNIPGVVAFYSAKDIPGTNSFIEKGMFGFDEEEYIFCDDLVQFHSQPLGVIVAETADIAKAASEKVKVLYEKLSGSVMPTMQDVFENKAFHRISGVTESENYKESTSPLEGTKHIQSNFDIGSQYHYTMEPQTCVCIPTEDGLDVYSATQHMDLTQSAIAKCLDTTKSKVFLQVRRLGGGYGCKISRASQIACACAVASTLLNRPVRFVQSLESMMNAVGKRFACHCDYTVDVDDKGKIVKLTNSFYEDCGCTVNESPVNYLSTWTVSNCYDADGNWKISGKTVKTDAPSHTWCRAPGALEGIAMIENIMEHIACETQQDSADVRLRNLKPGTKMETLLPEFLTSTEYKARKEEIIKFNEQNRWRKRGLGLALMKYPTHYFGTQPATVSIYQGDGSVSISHGGIEMGQGLNTKVAQVAAYVLGVPLETIRIHPSDSFNGANATVTGGGVGSETACYAAKKACEELLLRMQPVRDTMENPTWLTLVQKCWSSNISLTASRSHKAGDLQVYDVWGLCLSEIEVDILTGNLVIKRVDILEDTGESLSPIIDVGQIEGAFIMGVGYWLTEKLVFNRQSGELLTNRTWTYKPPGAKDIPIDFRITLLQNSPNPAGFLRSKATGEPASCLAISVLFALRHALDSSRADAGITEKWFHLGAPSTPEDTVLNSGTSVEMFTLN</sequence>
<dbReference type="SUPFAM" id="SSF56176">
    <property type="entry name" value="FAD-binding/transporter-associated domain-like"/>
    <property type="match status" value="1"/>
</dbReference>
<feature type="binding site" evidence="18">
    <location>
        <position position="50"/>
    </location>
    <ligand>
        <name>[2Fe-2S] cluster</name>
        <dbReference type="ChEBI" id="CHEBI:190135"/>
        <label>1</label>
    </ligand>
</feature>
<comment type="cofactor">
    <cofactor evidence="15">
        <name>[2Fe-2S] cluster</name>
        <dbReference type="ChEBI" id="CHEBI:190135"/>
    </cofactor>
</comment>
<dbReference type="Gene3D" id="3.90.1170.50">
    <property type="entry name" value="Aldehyde oxidase/xanthine dehydrogenase, a/b hammerhead"/>
    <property type="match status" value="1"/>
</dbReference>
<accession>A0A7R8UEJ3</accession>
<keyword evidence="10" id="KW-0560">Oxidoreductase</keyword>
<dbReference type="EMBL" id="LR899009">
    <property type="protein sequence ID" value="CAD7078517.1"/>
    <property type="molecule type" value="Genomic_DNA"/>
</dbReference>
<dbReference type="AlphaFoldDB" id="A0A7R8UEJ3"/>
<dbReference type="SUPFAM" id="SSF56003">
    <property type="entry name" value="Molybdenum cofactor-binding domain"/>
    <property type="match status" value="1"/>
</dbReference>
<evidence type="ECO:0000256" key="8">
    <source>
        <dbReference type="ARBA" id="ARBA00022723"/>
    </source>
</evidence>
<dbReference type="GO" id="GO:0005506">
    <property type="term" value="F:iron ion binding"/>
    <property type="evidence" value="ECO:0007669"/>
    <property type="project" value="InterPro"/>
</dbReference>
<evidence type="ECO:0000259" key="19">
    <source>
        <dbReference type="PROSITE" id="PS51387"/>
    </source>
</evidence>
<feature type="binding site" evidence="17">
    <location>
        <position position="375"/>
    </location>
    <ligand>
        <name>FAD</name>
        <dbReference type="ChEBI" id="CHEBI:57692"/>
    </ligand>
</feature>
<dbReference type="SUPFAM" id="SSF55447">
    <property type="entry name" value="CO dehydrogenase flavoprotein C-terminal domain-like"/>
    <property type="match status" value="1"/>
</dbReference>
<dbReference type="GO" id="GO:0071949">
    <property type="term" value="F:FAD binding"/>
    <property type="evidence" value="ECO:0007669"/>
    <property type="project" value="InterPro"/>
</dbReference>
<feature type="binding site" evidence="18">
    <location>
        <position position="47"/>
    </location>
    <ligand>
        <name>[2Fe-2S] cluster</name>
        <dbReference type="ChEBI" id="CHEBI:190135"/>
        <label>1</label>
    </ligand>
</feature>
<evidence type="ECO:0000256" key="12">
    <source>
        <dbReference type="ARBA" id="ARBA00023014"/>
    </source>
</evidence>
<dbReference type="Proteomes" id="UP000594454">
    <property type="component" value="Chromosome 1"/>
</dbReference>
<dbReference type="InterPro" id="IPR012675">
    <property type="entry name" value="Beta-grasp_dom_sf"/>
</dbReference>
<dbReference type="FunFam" id="1.10.150.120:FF:000007">
    <property type="entry name" value="indole-3-acetaldehyde oxidase"/>
    <property type="match status" value="1"/>
</dbReference>
<protein>
    <recommendedName>
        <fullName evidence="19">FAD-binding PCMH-type domain-containing protein</fullName>
    </recommendedName>
</protein>
<evidence type="ECO:0000256" key="18">
    <source>
        <dbReference type="PIRSR" id="PIRSR000127-3"/>
    </source>
</evidence>
<evidence type="ECO:0000313" key="20">
    <source>
        <dbReference type="EMBL" id="CAD7078517.1"/>
    </source>
</evidence>
<feature type="binding site" evidence="17">
    <location>
        <position position="394"/>
    </location>
    <ligand>
        <name>FAD</name>
        <dbReference type="ChEBI" id="CHEBI:57692"/>
    </ligand>
</feature>
<dbReference type="OrthoDB" id="8300278at2759"/>
<dbReference type="Gene3D" id="3.10.20.30">
    <property type="match status" value="1"/>
</dbReference>
<gene>
    <name evidence="20" type="ORF">HERILL_LOCUS1778</name>
</gene>
<feature type="binding site" evidence="18">
    <location>
        <position position="72"/>
    </location>
    <ligand>
        <name>[2Fe-2S] cluster</name>
        <dbReference type="ChEBI" id="CHEBI:190135"/>
        <label>1</label>
    </ligand>
</feature>
<dbReference type="InterPro" id="IPR002346">
    <property type="entry name" value="Mopterin_DH_FAD-bd"/>
</dbReference>
<keyword evidence="11 18" id="KW-0408">Iron</keyword>
<comment type="subcellular location">
    <subcellularLocation>
        <location evidence="2">Peroxisome</location>
    </subcellularLocation>
</comment>
<dbReference type="FunFam" id="3.30.465.10:FF:000013">
    <property type="entry name" value="Aldehyde oxidase"/>
    <property type="match status" value="1"/>
</dbReference>
<dbReference type="PANTHER" id="PTHR11908:SF132">
    <property type="entry name" value="ALDEHYDE OXIDASE 1-RELATED"/>
    <property type="match status" value="1"/>
</dbReference>
<dbReference type="Gene3D" id="3.30.465.10">
    <property type="match status" value="1"/>
</dbReference>
<dbReference type="FunCoup" id="A0A7R8UEJ3">
    <property type="interactions" value="223"/>
</dbReference>
<evidence type="ECO:0000313" key="21">
    <source>
        <dbReference type="Proteomes" id="UP000594454"/>
    </source>
</evidence>
<dbReference type="InterPro" id="IPR046867">
    <property type="entry name" value="AldOxase/xan_DH_MoCoBD2"/>
</dbReference>
<dbReference type="FunFam" id="3.30.390.50:FF:000003">
    <property type="entry name" value="Aldehyde oxidase1"/>
    <property type="match status" value="1"/>
</dbReference>
<dbReference type="InterPro" id="IPR008274">
    <property type="entry name" value="AldOxase/xan_DH_MoCoBD1"/>
</dbReference>
<feature type="binding site" evidence="18">
    <location>
        <position position="115"/>
    </location>
    <ligand>
        <name>[2Fe-2S] cluster</name>
        <dbReference type="ChEBI" id="CHEBI:190135"/>
        <label>2</label>
    </ligand>
</feature>
<evidence type="ECO:0000256" key="13">
    <source>
        <dbReference type="ARBA" id="ARBA00023027"/>
    </source>
</evidence>
<dbReference type="Gene3D" id="3.30.390.50">
    <property type="entry name" value="CO dehydrogenase flavoprotein, C-terminal domain"/>
    <property type="match status" value="1"/>
</dbReference>
<dbReference type="PROSITE" id="PS51387">
    <property type="entry name" value="FAD_PCMH"/>
    <property type="match status" value="1"/>
</dbReference>
<dbReference type="InterPro" id="IPR002888">
    <property type="entry name" value="2Fe-2S-bd"/>
</dbReference>
<evidence type="ECO:0000256" key="6">
    <source>
        <dbReference type="ARBA" id="ARBA00022630"/>
    </source>
</evidence>
<evidence type="ECO:0000256" key="10">
    <source>
        <dbReference type="ARBA" id="ARBA00023002"/>
    </source>
</evidence>
<feature type="binding site" evidence="18">
    <location>
        <position position="112"/>
    </location>
    <ligand>
        <name>[2Fe-2S] cluster</name>
        <dbReference type="ChEBI" id="CHEBI:190135"/>
        <label>2</label>
    </ligand>
</feature>
<dbReference type="InterPro" id="IPR016169">
    <property type="entry name" value="FAD-bd_PCMH_sub2"/>
</dbReference>
<keyword evidence="9 17" id="KW-0274">FAD</keyword>
<dbReference type="Pfam" id="PF01799">
    <property type="entry name" value="Fer2_2"/>
    <property type="match status" value="1"/>
</dbReference>
<comment type="cofactor">
    <cofactor evidence="18">
        <name>[2Fe-2S] cluster</name>
        <dbReference type="ChEBI" id="CHEBI:190135"/>
    </cofactor>
    <text evidence="18">Binds 2 [2Fe-2S] clusters.</text>
</comment>
<feature type="binding site" evidence="18">
    <location>
        <position position="1030"/>
    </location>
    <ligand>
        <name>Mo-molybdopterin</name>
        <dbReference type="ChEBI" id="CHEBI:71302"/>
    </ligand>
    <ligandPart>
        <name>Mo</name>
        <dbReference type="ChEBI" id="CHEBI:28685"/>
    </ligandPart>
</feature>
<dbReference type="InterPro" id="IPR036683">
    <property type="entry name" value="CO_DH_flav_C_dom_sf"/>
</dbReference>
<dbReference type="FunFam" id="3.90.1170.50:FF:000003">
    <property type="entry name" value="Aldehyde oxidase"/>
    <property type="match status" value="1"/>
</dbReference>
<dbReference type="Pfam" id="PF00941">
    <property type="entry name" value="FAD_binding_5"/>
    <property type="match status" value="1"/>
</dbReference>
<feature type="binding site" evidence="18">
    <location>
        <position position="733"/>
    </location>
    <ligand>
        <name>Mo-molybdopterin</name>
        <dbReference type="ChEBI" id="CHEBI:71302"/>
    </ligand>
    <ligandPart>
        <name>Mo</name>
        <dbReference type="ChEBI" id="CHEBI:28685"/>
    </ligandPart>
</feature>
<dbReference type="Pfam" id="PF03450">
    <property type="entry name" value="CO_deh_flav_C"/>
    <property type="match status" value="1"/>
</dbReference>
<dbReference type="GO" id="GO:0016491">
    <property type="term" value="F:oxidoreductase activity"/>
    <property type="evidence" value="ECO:0007669"/>
    <property type="project" value="UniProtKB-KW"/>
</dbReference>
<keyword evidence="14" id="KW-0576">Peroxisome</keyword>
<feature type="domain" description="FAD-binding PCMH-type" evidence="19">
    <location>
        <begin position="204"/>
        <end position="385"/>
    </location>
</feature>
<dbReference type="Pfam" id="PF02738">
    <property type="entry name" value="MoCoBD_1"/>
    <property type="match status" value="1"/>
</dbReference>
<keyword evidence="12 18" id="KW-0411">Iron-sulfur</keyword>
<evidence type="ECO:0000256" key="3">
    <source>
        <dbReference type="ARBA" id="ARBA00006849"/>
    </source>
</evidence>